<organism evidence="2 3">
    <name type="scientific">Thermus oshimai JL-2</name>
    <dbReference type="NCBI Taxonomy" id="751945"/>
    <lineage>
        <taxon>Bacteria</taxon>
        <taxon>Thermotogati</taxon>
        <taxon>Deinococcota</taxon>
        <taxon>Deinococci</taxon>
        <taxon>Thermales</taxon>
        <taxon>Thermaceae</taxon>
        <taxon>Thermus</taxon>
    </lineage>
</organism>
<dbReference type="InterPro" id="IPR013783">
    <property type="entry name" value="Ig-like_fold"/>
</dbReference>
<evidence type="ECO:0000313" key="3">
    <source>
        <dbReference type="Proteomes" id="UP000000211"/>
    </source>
</evidence>
<dbReference type="Proteomes" id="UP000000211">
    <property type="component" value="Chromosome"/>
</dbReference>
<dbReference type="EMBL" id="CP003249">
    <property type="protein sequence ID" value="AFV75604.1"/>
    <property type="molecule type" value="Genomic_DNA"/>
</dbReference>
<proteinExistence type="predicted"/>
<dbReference type="PATRIC" id="fig|751945.3.peg.526"/>
<accession>K7R3W4</accession>
<dbReference type="SUPFAM" id="SSF117074">
    <property type="entry name" value="Hypothetical protein PA1324"/>
    <property type="match status" value="2"/>
</dbReference>
<feature type="signal peptide" evidence="1">
    <location>
        <begin position="1"/>
        <end position="19"/>
    </location>
</feature>
<evidence type="ECO:0008006" key="4">
    <source>
        <dbReference type="Google" id="ProtNLM"/>
    </source>
</evidence>
<keyword evidence="3" id="KW-1185">Reference proteome</keyword>
<keyword evidence="1" id="KW-0732">Signal</keyword>
<dbReference type="Gene3D" id="2.60.40.10">
    <property type="entry name" value="Immunoglobulins"/>
    <property type="match status" value="2"/>
</dbReference>
<evidence type="ECO:0000313" key="2">
    <source>
        <dbReference type="EMBL" id="AFV75604.1"/>
    </source>
</evidence>
<dbReference type="eggNOG" id="COG4733">
    <property type="taxonomic scope" value="Bacteria"/>
</dbReference>
<evidence type="ECO:0000256" key="1">
    <source>
        <dbReference type="SAM" id="SignalP"/>
    </source>
</evidence>
<gene>
    <name evidence="2" type="ORF">Theos_0540</name>
</gene>
<dbReference type="STRING" id="751945.Theos_0540"/>
<dbReference type="KEGG" id="tos:Theos_0540"/>
<sequence length="954" mass="102608">MLRALLALFLLGWTLALEAPEEVEGERGGFLSLAVKGEGTITAEAPPFLLPLTGSVEGEGLLNFLVRPEALAGTYTLLLKDARGSKAVRVRILPQAGLVLRGPPGGEGVEGERLRYTFALTNTGNAPDRVRLEVRTLLPHRLEAEVLELAPGETREVGLELQLSGRNRDTATLLAYSGLDPKVRAYTVVETVILPFRGAEDLGRQALYYRFGLQGRYGTGGLQGYAVGLGLSGNLSDYVGLNSRLAWDGTLKGEAAFRGEGFALGFRGQEGYYRLEGELGPFQAYYAFGAFAPTLGGLWQEGPLRFSFSLSTLGQRANLGYAFQEGPLTLTPYLSLSRRGEPEEVRLGGGLEVRAEPREFSLSARAEYLSGFSLRVSGATRAQDPFGAKGDLAYQGGRLQGTLTLSERLDEEVRGSLTLGYSGDWLGRVGLEYRPLTYPFSLRAGLGYQRGLAWDLSARVRTDGLEAIGSLAWQTQTGLSYGLQLGYALPPFSLRALYLGRPEGGSLLLGGEVREGDLEGSLSLGYDWAQGRPSVRGALLYRPTPELGLGVQGAWNGGRVDLQALGLLELKGGFNTPEEVVQLFGGRATGWVEGVVFHDLNRDGVKGVGEPPLPGATVRVGGLEAQADGEGRYRLELYPGSYTLQVGGIPAGLAQRRRTEARVERGLRLPLDLPVETVVGVAGVVFLDRNRNGLQDEGEGPLPFARVVAQGPERRSAMADGTGRFTIGGLLPGAYTLSLDPASLPPFHEPGEPLGLELAPGPLPQVRLAARESVREVVQTFTEESLGLFLLDLPPTLPPGAELLLKVQTQGDPERVYAEWPGGRARLEPGEGGLFQAFLPVPEGPLWEIRVVAERGAARAEAQALLTVRPGPLGTLLLQPALVDPGERVGLEARLLKRFRQVEARLLGVRIPLNPKDPFTFQGELPAPEAPGIYEVELWADGVKLSTARLRVRD</sequence>
<dbReference type="RefSeq" id="WP_016328799.1">
    <property type="nucleotide sequence ID" value="NC_019386.1"/>
</dbReference>
<dbReference type="HOGENOM" id="CLU_293711_0_0_0"/>
<dbReference type="OrthoDB" id="9773411at2"/>
<reference evidence="2 3" key="1">
    <citation type="journal article" date="2013" name="Genome Announc.">
        <title>Whole Genome Sequencing of Thermus oshimai JL-2 and Thermus thermophilus JL-18, Incomplete Denitrifiers from the United States Great Basin.</title>
        <authorList>
            <person name="Murugapiran S.K."/>
            <person name="Huntemann M."/>
            <person name="Wei C.L."/>
            <person name="Han J."/>
            <person name="Detter J.C."/>
            <person name="Han C.S."/>
            <person name="Erkkila T.H."/>
            <person name="Teshima H."/>
            <person name="Chen A."/>
            <person name="Kyrpides N."/>
            <person name="Mavrommatis K."/>
            <person name="Markowitz V."/>
            <person name="Szeto E."/>
            <person name="Ivanova N."/>
            <person name="Pagani I."/>
            <person name="Lam J."/>
            <person name="McDonald A.I."/>
            <person name="Dodsworth J.A."/>
            <person name="Pati A."/>
            <person name="Goodwin L."/>
            <person name="Peters L."/>
            <person name="Pitluck S."/>
            <person name="Woyke T."/>
            <person name="Hedlund B.P."/>
        </authorList>
    </citation>
    <scope>NUCLEOTIDE SEQUENCE</scope>
    <source>
        <strain evidence="2 3">JL-2</strain>
    </source>
</reference>
<protein>
    <recommendedName>
        <fullName evidence="4">SD-repeat containing protein B domain-containing protein</fullName>
    </recommendedName>
</protein>
<feature type="chain" id="PRO_5003909931" description="SD-repeat containing protein B domain-containing protein" evidence="1">
    <location>
        <begin position="20"/>
        <end position="954"/>
    </location>
</feature>
<dbReference type="AlphaFoldDB" id="K7R3W4"/>
<name>K7R3W4_THEOS</name>